<evidence type="ECO:0000313" key="2">
    <source>
        <dbReference type="EMBL" id="GAB1303329.1"/>
    </source>
</evidence>
<proteinExistence type="predicted"/>
<sequence>MIKMNRRSPAFSWANNIRDSESVAKAEISTAPEEGLLQNELPLQEAPDELHPQQPQNSLDESSTHNSIPQVE</sequence>
<gene>
    <name evidence="2" type="ORF">APTSU1_001857000</name>
</gene>
<keyword evidence="3" id="KW-1185">Reference proteome</keyword>
<dbReference type="EMBL" id="BAAFST010000071">
    <property type="protein sequence ID" value="GAB1303329.1"/>
    <property type="molecule type" value="Genomic_DNA"/>
</dbReference>
<organism evidence="2 3">
    <name type="scientific">Apodemus speciosus</name>
    <name type="common">Large Japanese field mouse</name>
    <dbReference type="NCBI Taxonomy" id="105296"/>
    <lineage>
        <taxon>Eukaryota</taxon>
        <taxon>Metazoa</taxon>
        <taxon>Chordata</taxon>
        <taxon>Craniata</taxon>
        <taxon>Vertebrata</taxon>
        <taxon>Euteleostomi</taxon>
        <taxon>Mammalia</taxon>
        <taxon>Eutheria</taxon>
        <taxon>Euarchontoglires</taxon>
        <taxon>Glires</taxon>
        <taxon>Rodentia</taxon>
        <taxon>Myomorpha</taxon>
        <taxon>Muroidea</taxon>
        <taxon>Muridae</taxon>
        <taxon>Murinae</taxon>
        <taxon>Apodemus</taxon>
    </lineage>
</organism>
<reference evidence="2 3" key="1">
    <citation type="submission" date="2024-08" db="EMBL/GenBank/DDBJ databases">
        <title>The draft genome of Apodemus speciosus.</title>
        <authorList>
            <person name="Nabeshima K."/>
            <person name="Suzuki S."/>
            <person name="Onuma M."/>
        </authorList>
    </citation>
    <scope>NUCLEOTIDE SEQUENCE [LARGE SCALE GENOMIC DNA]</scope>
    <source>
        <strain evidence="2">IB14-021</strain>
    </source>
</reference>
<protein>
    <submittedName>
        <fullName evidence="2">Spermatogenesis-associated glutamate (E)-rich protein 2</fullName>
    </submittedName>
</protein>
<feature type="compositionally biased region" description="Polar residues" evidence="1">
    <location>
        <begin position="53"/>
        <end position="72"/>
    </location>
</feature>
<dbReference type="Proteomes" id="UP001623349">
    <property type="component" value="Unassembled WGS sequence"/>
</dbReference>
<feature type="region of interest" description="Disordered" evidence="1">
    <location>
        <begin position="33"/>
        <end position="72"/>
    </location>
</feature>
<evidence type="ECO:0000313" key="3">
    <source>
        <dbReference type="Proteomes" id="UP001623349"/>
    </source>
</evidence>
<name>A0ABQ0FVP9_APOSI</name>
<comment type="caution">
    <text evidence="2">The sequence shown here is derived from an EMBL/GenBank/DDBJ whole genome shotgun (WGS) entry which is preliminary data.</text>
</comment>
<accession>A0ABQ0FVP9</accession>
<evidence type="ECO:0000256" key="1">
    <source>
        <dbReference type="SAM" id="MobiDB-lite"/>
    </source>
</evidence>